<feature type="compositionally biased region" description="Low complexity" evidence="6">
    <location>
        <begin position="92"/>
        <end position="105"/>
    </location>
</feature>
<dbReference type="InterPro" id="IPR006145">
    <property type="entry name" value="PsdUridine_synth_RsuA/RluA"/>
</dbReference>
<dbReference type="PANTHER" id="PTHR21600">
    <property type="entry name" value="MITOCHONDRIAL RNA PSEUDOURIDINE SYNTHASE"/>
    <property type="match status" value="1"/>
</dbReference>
<comment type="similarity">
    <text evidence="2">Belongs to the pseudouridine synthase RluA family.</text>
</comment>
<dbReference type="EMBL" id="FNDX01000041">
    <property type="protein sequence ID" value="SDK42221.1"/>
    <property type="molecule type" value="Genomic_DNA"/>
</dbReference>
<dbReference type="CDD" id="cd02869">
    <property type="entry name" value="PseudoU_synth_RluA_like"/>
    <property type="match status" value="1"/>
</dbReference>
<dbReference type="PANTHER" id="PTHR21600:SF71">
    <property type="entry name" value="PSEUDOURIDINE SYNTHASE"/>
    <property type="match status" value="1"/>
</dbReference>
<dbReference type="InterPro" id="IPR050188">
    <property type="entry name" value="RluA_PseudoU_synthase"/>
</dbReference>
<dbReference type="Gene3D" id="3.30.2350.10">
    <property type="entry name" value="Pseudouridine synthase"/>
    <property type="match status" value="1"/>
</dbReference>
<dbReference type="GO" id="GO:0140098">
    <property type="term" value="F:catalytic activity, acting on RNA"/>
    <property type="evidence" value="ECO:0007669"/>
    <property type="project" value="UniProtKB-ARBA"/>
</dbReference>
<feature type="domain" description="Pseudouridine synthase RsuA/RluA-like" evidence="7">
    <location>
        <begin position="229"/>
        <end position="377"/>
    </location>
</feature>
<dbReference type="NCBIfam" id="TIGR00005">
    <property type="entry name" value="rluA_subfam"/>
    <property type="match status" value="1"/>
</dbReference>
<organism evidence="8 9">
    <name type="scientific">Paenibacillus typhae</name>
    <dbReference type="NCBI Taxonomy" id="1174501"/>
    <lineage>
        <taxon>Bacteria</taxon>
        <taxon>Bacillati</taxon>
        <taxon>Bacillota</taxon>
        <taxon>Bacilli</taxon>
        <taxon>Bacillales</taxon>
        <taxon>Paenibacillaceae</taxon>
        <taxon>Paenibacillus</taxon>
    </lineage>
</organism>
<evidence type="ECO:0000256" key="4">
    <source>
        <dbReference type="ARBA" id="ARBA00033164"/>
    </source>
</evidence>
<dbReference type="SUPFAM" id="SSF55120">
    <property type="entry name" value="Pseudouridine synthase"/>
    <property type="match status" value="1"/>
</dbReference>
<name>A0A1G9BRW3_9BACL</name>
<evidence type="ECO:0000256" key="2">
    <source>
        <dbReference type="ARBA" id="ARBA00010876"/>
    </source>
</evidence>
<dbReference type="STRING" id="1174501.SAMN05216192_14138"/>
<accession>A0A1G9BRW3</accession>
<dbReference type="InterPro" id="IPR006225">
    <property type="entry name" value="PsdUridine_synth_RluC/D"/>
</dbReference>
<keyword evidence="9" id="KW-1185">Reference proteome</keyword>
<evidence type="ECO:0000313" key="9">
    <source>
        <dbReference type="Proteomes" id="UP000199050"/>
    </source>
</evidence>
<comment type="catalytic activity">
    <reaction evidence="1">
        <text>a uridine in RNA = a pseudouridine in RNA</text>
        <dbReference type="Rhea" id="RHEA:48348"/>
        <dbReference type="Rhea" id="RHEA-COMP:12068"/>
        <dbReference type="Rhea" id="RHEA-COMP:12069"/>
        <dbReference type="ChEBI" id="CHEBI:65314"/>
        <dbReference type="ChEBI" id="CHEBI:65315"/>
    </reaction>
</comment>
<reference evidence="9" key="1">
    <citation type="submission" date="2016-10" db="EMBL/GenBank/DDBJ databases">
        <authorList>
            <person name="Varghese N."/>
            <person name="Submissions S."/>
        </authorList>
    </citation>
    <scope>NUCLEOTIDE SEQUENCE [LARGE SCALE GENOMIC DNA]</scope>
    <source>
        <strain evidence="9">CGMCC 1.11012</strain>
    </source>
</reference>
<evidence type="ECO:0000256" key="5">
    <source>
        <dbReference type="PIRSR" id="PIRSR606225-1"/>
    </source>
</evidence>
<dbReference type="GO" id="GO:0009982">
    <property type="term" value="F:pseudouridine synthase activity"/>
    <property type="evidence" value="ECO:0007669"/>
    <property type="project" value="InterPro"/>
</dbReference>
<dbReference type="GO" id="GO:0000455">
    <property type="term" value="P:enzyme-directed rRNA pseudouridine synthesis"/>
    <property type="evidence" value="ECO:0007669"/>
    <property type="project" value="TreeGrafter"/>
</dbReference>
<feature type="active site" evidence="5">
    <location>
        <position position="274"/>
    </location>
</feature>
<sequence length="442" mass="47649">MTAGGREKPGSGGWDKTSTGRWYKPARGGENKAVKGSWDKAPRGRWDKPAKGGENRALKAAEDKAVRGNWDMTAKGSGNKTVKGSWDKAVQGSGNKAAKGAGDKAVTGSWDKAAKSSGDNAVKSAENKPAEAAGNKAVQGGGSWKRRGEWLEAMPGRAVTGAADKEAAIDRWLLETAGMPAKLHVRLRREGGIQWRGDRLRLALWPQREAGIEPVWQEAEVLYEDDFCLVVHKPAGMAVHPDGSGSDTTLDHLVAGHYAASGGGIAVRHIHRLDKDTTGPVLYAKNEYAQLVLDEDMRSKDISRRYAAIAEGAVPAELTVIDAPIGRDRHHASRRRVSPGGQPAVTRITGREVLRGATALQVELETGRTHQIRVHLSYAGHPLIGDDLYGGPRWGLAEPGRQALHGEALAFRHPWTRELTVVADPWPEDMLRLRESLGGAPL</sequence>
<dbReference type="AlphaFoldDB" id="A0A1G9BRW3"/>
<feature type="region of interest" description="Disordered" evidence="6">
    <location>
        <begin position="1"/>
        <end position="142"/>
    </location>
</feature>
<dbReference type="InterPro" id="IPR020103">
    <property type="entry name" value="PsdUridine_synth_cat_dom_sf"/>
</dbReference>
<dbReference type="Pfam" id="PF00849">
    <property type="entry name" value="PseudoU_synth_2"/>
    <property type="match status" value="1"/>
</dbReference>
<evidence type="ECO:0000256" key="3">
    <source>
        <dbReference type="ARBA" id="ARBA00031870"/>
    </source>
</evidence>
<gene>
    <name evidence="8" type="ORF">SAMN05216192_14138</name>
</gene>
<dbReference type="GO" id="GO:0003723">
    <property type="term" value="F:RNA binding"/>
    <property type="evidence" value="ECO:0007669"/>
    <property type="project" value="InterPro"/>
</dbReference>
<evidence type="ECO:0000256" key="1">
    <source>
        <dbReference type="ARBA" id="ARBA00000073"/>
    </source>
</evidence>
<evidence type="ECO:0000313" key="8">
    <source>
        <dbReference type="EMBL" id="SDK42221.1"/>
    </source>
</evidence>
<protein>
    <recommendedName>
        <fullName evidence="3">RNA pseudouridylate synthase</fullName>
    </recommendedName>
    <alternativeName>
        <fullName evidence="4">RNA-uridine isomerase</fullName>
    </alternativeName>
</protein>
<dbReference type="Proteomes" id="UP000199050">
    <property type="component" value="Unassembled WGS sequence"/>
</dbReference>
<proteinExistence type="inferred from homology"/>
<evidence type="ECO:0000256" key="6">
    <source>
        <dbReference type="SAM" id="MobiDB-lite"/>
    </source>
</evidence>
<feature type="compositionally biased region" description="Basic and acidic residues" evidence="6">
    <location>
        <begin position="27"/>
        <end position="66"/>
    </location>
</feature>
<evidence type="ECO:0000259" key="7">
    <source>
        <dbReference type="Pfam" id="PF00849"/>
    </source>
</evidence>